<dbReference type="RefSeq" id="WP_182558112.1">
    <property type="nucleotide sequence ID" value="NZ_JACGWT010000001.1"/>
</dbReference>
<dbReference type="Proteomes" id="UP000523079">
    <property type="component" value="Unassembled WGS sequence"/>
</dbReference>
<evidence type="ECO:0000313" key="2">
    <source>
        <dbReference type="EMBL" id="MBA8792457.1"/>
    </source>
</evidence>
<accession>A0A7W3INS7</accession>
<comment type="caution">
    <text evidence="2">The sequence shown here is derived from an EMBL/GenBank/DDBJ whole genome shotgun (WGS) entry which is preliminary data.</text>
</comment>
<name>A0A7W3INS7_9ACTN</name>
<dbReference type="AlphaFoldDB" id="A0A7W3INS7"/>
<sequence>MHTSPEVIAVMVLGDGGGTDEDRAHVESCPECQAELDAYRHTYRLAQELVADVLQKPADHVWHRISHEIEMHRSAVDAHRRSSVATTTLAQRIDELERALDDDADDLDEDWRHVSAPAGFGSAAELAHANLAARPDWPGAHGTAIVESDDEDHRTLHISMRLGLLPAHHDASVGAQLAAWLIAPDLSGMVRLGQLPRVEDTDTSFPLPEDVDLLRYPVVDLSRQPAEDDGSAAHSGDSIVRGVLS</sequence>
<evidence type="ECO:0000256" key="1">
    <source>
        <dbReference type="SAM" id="MobiDB-lite"/>
    </source>
</evidence>
<proteinExistence type="predicted"/>
<feature type="region of interest" description="Disordered" evidence="1">
    <location>
        <begin position="224"/>
        <end position="245"/>
    </location>
</feature>
<evidence type="ECO:0008006" key="4">
    <source>
        <dbReference type="Google" id="ProtNLM"/>
    </source>
</evidence>
<dbReference type="EMBL" id="JACGWT010000001">
    <property type="protein sequence ID" value="MBA8792457.1"/>
    <property type="molecule type" value="Genomic_DNA"/>
</dbReference>
<gene>
    <name evidence="2" type="ORF">FHX74_000051</name>
</gene>
<organism evidence="2 3">
    <name type="scientific">Microlunatus kandeliicorticis</name>
    <dbReference type="NCBI Taxonomy" id="1759536"/>
    <lineage>
        <taxon>Bacteria</taxon>
        <taxon>Bacillati</taxon>
        <taxon>Actinomycetota</taxon>
        <taxon>Actinomycetes</taxon>
        <taxon>Propionibacteriales</taxon>
        <taxon>Propionibacteriaceae</taxon>
        <taxon>Microlunatus</taxon>
    </lineage>
</organism>
<keyword evidence="3" id="KW-1185">Reference proteome</keyword>
<evidence type="ECO:0000313" key="3">
    <source>
        <dbReference type="Proteomes" id="UP000523079"/>
    </source>
</evidence>
<reference evidence="2 3" key="1">
    <citation type="submission" date="2020-07" db="EMBL/GenBank/DDBJ databases">
        <title>Sequencing the genomes of 1000 actinobacteria strains.</title>
        <authorList>
            <person name="Klenk H.-P."/>
        </authorList>
    </citation>
    <scope>NUCLEOTIDE SEQUENCE [LARGE SCALE GENOMIC DNA]</scope>
    <source>
        <strain evidence="2 3">DSM 100723</strain>
    </source>
</reference>
<protein>
    <recommendedName>
        <fullName evidence="4">Zinc-finger</fullName>
    </recommendedName>
</protein>